<dbReference type="InterPro" id="IPR013499">
    <property type="entry name" value="TopoI_euk"/>
</dbReference>
<proteinExistence type="inferred from homology"/>
<evidence type="ECO:0000313" key="12">
    <source>
        <dbReference type="EMBL" id="AYV83901.1"/>
    </source>
</evidence>
<dbReference type="Gene3D" id="1.10.10.41">
    <property type="entry name" value="Yeast DNA topoisomerase - domain 1"/>
    <property type="match status" value="1"/>
</dbReference>
<dbReference type="PROSITE" id="PS00176">
    <property type="entry name" value="TOPO_IB_1"/>
    <property type="match status" value="1"/>
</dbReference>
<reference evidence="12" key="1">
    <citation type="submission" date="2018-10" db="EMBL/GenBank/DDBJ databases">
        <title>Hidden diversity of soil giant viruses.</title>
        <authorList>
            <person name="Schulz F."/>
            <person name="Alteio L."/>
            <person name="Goudeau D."/>
            <person name="Ryan E.M."/>
            <person name="Malmstrom R.R."/>
            <person name="Blanchard J."/>
            <person name="Woyke T."/>
        </authorList>
    </citation>
    <scope>NUCLEOTIDE SEQUENCE</scope>
    <source>
        <strain evidence="12">HYV1</strain>
    </source>
</reference>
<dbReference type="InterPro" id="IPR036202">
    <property type="entry name" value="TopoI_DNA-bd_euk_N_sf"/>
</dbReference>
<feature type="coiled-coil region" evidence="10">
    <location>
        <begin position="421"/>
        <end position="498"/>
    </location>
</feature>
<dbReference type="InterPro" id="IPR013030">
    <property type="entry name" value="DNA_topo_DNA_db_N_dom2"/>
</dbReference>
<dbReference type="PRINTS" id="PR00416">
    <property type="entry name" value="EUTPISMRASEI"/>
</dbReference>
<dbReference type="GO" id="GO:0006260">
    <property type="term" value="P:DNA replication"/>
    <property type="evidence" value="ECO:0007669"/>
    <property type="project" value="TreeGrafter"/>
</dbReference>
<dbReference type="PROSITE" id="PS52038">
    <property type="entry name" value="TOPO_IB_2"/>
    <property type="match status" value="1"/>
</dbReference>
<keyword evidence="5 9" id="KW-0799">Topoisomerase</keyword>
<comment type="similarity">
    <text evidence="2 9">Belongs to the type IB topoisomerase family.</text>
</comment>
<evidence type="ECO:0000256" key="4">
    <source>
        <dbReference type="ARBA" id="ARBA00019632"/>
    </source>
</evidence>
<evidence type="ECO:0000256" key="9">
    <source>
        <dbReference type="PROSITE-ProRule" id="PRU01382"/>
    </source>
</evidence>
<dbReference type="PANTHER" id="PTHR10290">
    <property type="entry name" value="DNA TOPOISOMERASE I"/>
    <property type="match status" value="1"/>
</dbReference>
<dbReference type="Gene3D" id="1.10.132.10">
    <property type="match status" value="1"/>
</dbReference>
<dbReference type="GO" id="GO:0003917">
    <property type="term" value="F:DNA topoisomerase type I (single strand cut, ATP-independent) activity"/>
    <property type="evidence" value="ECO:0007669"/>
    <property type="project" value="UniProtKB-UniRule"/>
</dbReference>
<dbReference type="SUPFAM" id="SSF56349">
    <property type="entry name" value="DNA breaking-rejoining enzymes"/>
    <property type="match status" value="1"/>
</dbReference>
<evidence type="ECO:0000256" key="7">
    <source>
        <dbReference type="ARBA" id="ARBA00023235"/>
    </source>
</evidence>
<dbReference type="PANTHER" id="PTHR10290:SF3">
    <property type="entry name" value="DNA TOPOISOMERASE 1"/>
    <property type="match status" value="1"/>
</dbReference>
<dbReference type="CDD" id="cd00660">
    <property type="entry name" value="Topoisomer_IB_N"/>
    <property type="match status" value="1"/>
</dbReference>
<organism evidence="12">
    <name type="scientific">Hyperionvirus sp</name>
    <dbReference type="NCBI Taxonomy" id="2487770"/>
    <lineage>
        <taxon>Viruses</taxon>
        <taxon>Varidnaviria</taxon>
        <taxon>Bamfordvirae</taxon>
        <taxon>Nucleocytoviricota</taxon>
        <taxon>Megaviricetes</taxon>
        <taxon>Imitervirales</taxon>
        <taxon>Mimiviridae</taxon>
        <taxon>Klosneuvirinae</taxon>
    </lineage>
</organism>
<dbReference type="InterPro" id="IPR018521">
    <property type="entry name" value="TopoIB_AS"/>
</dbReference>
<dbReference type="InterPro" id="IPR013500">
    <property type="entry name" value="TopoI_cat_euk"/>
</dbReference>
<evidence type="ECO:0000256" key="1">
    <source>
        <dbReference type="ARBA" id="ARBA00000213"/>
    </source>
</evidence>
<dbReference type="InterPro" id="IPR013034">
    <property type="entry name" value="DNA_topo_DNA_db_N_dom1"/>
</dbReference>
<dbReference type="Pfam" id="PF14370">
    <property type="entry name" value="Topo_C_assoc"/>
    <property type="match status" value="1"/>
</dbReference>
<dbReference type="EMBL" id="MK072395">
    <property type="protein sequence ID" value="AYV83901.1"/>
    <property type="molecule type" value="Genomic_DNA"/>
</dbReference>
<evidence type="ECO:0000256" key="8">
    <source>
        <dbReference type="ARBA" id="ARBA00033297"/>
    </source>
</evidence>
<dbReference type="InterPro" id="IPR025834">
    <property type="entry name" value="TopoI_C_dom"/>
</dbReference>
<dbReference type="InterPro" id="IPR014711">
    <property type="entry name" value="TopoI_cat_a-hlx-sub_euk"/>
</dbReference>
<feature type="active site" description="O-(3'-phospho-DNA)-tyrosine intermediate" evidence="9">
    <location>
        <position position="510"/>
    </location>
</feature>
<dbReference type="InterPro" id="IPR011010">
    <property type="entry name" value="DNA_brk_join_enz"/>
</dbReference>
<name>A0A3G5ACA4_9VIRU</name>
<dbReference type="InterPro" id="IPR001631">
    <property type="entry name" value="TopoI"/>
</dbReference>
<dbReference type="Pfam" id="PF02919">
    <property type="entry name" value="Topoisom_I_N"/>
    <property type="match status" value="1"/>
</dbReference>
<keyword evidence="10" id="KW-0175">Coiled coil</keyword>
<sequence>MDNDYYNNIHMMSLYHICTQFGGVRKKWKSLVHNGVMFPPEYQPHHIPVLYDGKPIQLPPHSEEVATFYAKYLDTDYVNNNKFNKNFWHDWREILRRDNIDEIQSFDKVDFSLIKKYLDGLKESKLALSDDEKDRLKEEKEAIEAPYKVAIVDDKPQPVGNYKIEPPGIFLGRGDHPKIGKIKQRIYPEDVTINISPDAPIPPTLPGHKWASVIHDRTVDWLASWKDPISDKNKYVWLGAQSDIKAQSDKAKFDLARKLKRKINSIREAIITDMSSTDDHLRQIATAVYLIDTFVLRVGNEKGSDAADTVGATSLRVEHINFLDNDVIKLDFLGKDSVRYLNAVPVLPIAYKNLKEFAAGKSPDDELFDKVNSNDVNKYLQEFMKGLTAKVFRTYNASNSFSKELRKITKKYENYTGDDKMKRLLDEFNKANLKVARLMNHQKKVPKSYADQLEKMNEQINQAMGELKTNPNITPAKVEKLKKKIKALKAKKKVKSETKNIALGTSKINYIDPRITVGFIKKNNIPIDKLFTKALQDKFKWAFDADENFIF</sequence>
<dbReference type="FunFam" id="1.10.10.41:FF:000001">
    <property type="entry name" value="DNA topoisomerase I"/>
    <property type="match status" value="1"/>
</dbReference>
<accession>A0A3G5ACA4</accession>
<dbReference type="InterPro" id="IPR014727">
    <property type="entry name" value="TopoI_cat_a/b-sub_euk"/>
</dbReference>
<dbReference type="EC" id="5.6.2.1" evidence="3"/>
<evidence type="ECO:0000256" key="3">
    <source>
        <dbReference type="ARBA" id="ARBA00012891"/>
    </source>
</evidence>
<gene>
    <name evidence="12" type="ORF">Hyperionvirus13_44</name>
</gene>
<comment type="catalytic activity">
    <reaction evidence="1 9">
        <text>ATP-independent breakage of single-stranded DNA, followed by passage and rejoining.</text>
        <dbReference type="EC" id="5.6.2.1"/>
    </reaction>
</comment>
<evidence type="ECO:0000256" key="10">
    <source>
        <dbReference type="SAM" id="Coils"/>
    </source>
</evidence>
<evidence type="ECO:0000256" key="2">
    <source>
        <dbReference type="ARBA" id="ARBA00006645"/>
    </source>
</evidence>
<dbReference type="SMART" id="SM00435">
    <property type="entry name" value="TOPEUc"/>
    <property type="match status" value="1"/>
</dbReference>
<evidence type="ECO:0000256" key="5">
    <source>
        <dbReference type="ARBA" id="ARBA00023029"/>
    </source>
</evidence>
<dbReference type="Gene3D" id="3.90.15.10">
    <property type="entry name" value="Topoisomerase I, Chain A, domain 3"/>
    <property type="match status" value="1"/>
</dbReference>
<evidence type="ECO:0000256" key="6">
    <source>
        <dbReference type="ARBA" id="ARBA00023125"/>
    </source>
</evidence>
<dbReference type="SUPFAM" id="SSF56741">
    <property type="entry name" value="Eukaryotic DNA topoisomerase I, N-terminal DNA-binding fragment"/>
    <property type="match status" value="1"/>
</dbReference>
<feature type="domain" description="DNA topoisomerase I eukaryotic-type" evidence="11">
    <location>
        <begin position="169"/>
        <end position="524"/>
    </location>
</feature>
<evidence type="ECO:0000259" key="11">
    <source>
        <dbReference type="SMART" id="SM00435"/>
    </source>
</evidence>
<dbReference type="GO" id="GO:0003677">
    <property type="term" value="F:DNA binding"/>
    <property type="evidence" value="ECO:0007669"/>
    <property type="project" value="UniProtKB-UniRule"/>
</dbReference>
<dbReference type="InterPro" id="IPR008336">
    <property type="entry name" value="TopoI_DNA-bd_euk"/>
</dbReference>
<protein>
    <recommendedName>
        <fullName evidence="4">DNA topoisomerase 1</fullName>
        <ecNumber evidence="3">5.6.2.1</ecNumber>
    </recommendedName>
    <alternativeName>
        <fullName evidence="8">DNA topoisomerase I</fullName>
    </alternativeName>
</protein>
<dbReference type="InterPro" id="IPR051062">
    <property type="entry name" value="Topoisomerase_IB"/>
</dbReference>
<dbReference type="GO" id="GO:0007059">
    <property type="term" value="P:chromosome segregation"/>
    <property type="evidence" value="ECO:0007669"/>
    <property type="project" value="TreeGrafter"/>
</dbReference>
<keyword evidence="7 9" id="KW-0413">Isomerase</keyword>
<keyword evidence="6 9" id="KW-0238">DNA-binding</keyword>
<dbReference type="Gene3D" id="2.170.11.10">
    <property type="entry name" value="DNA Topoisomerase I, domain 2"/>
    <property type="match status" value="1"/>
</dbReference>
<dbReference type="GO" id="GO:0006265">
    <property type="term" value="P:DNA topological change"/>
    <property type="evidence" value="ECO:0007669"/>
    <property type="project" value="UniProtKB-UniRule"/>
</dbReference>
<dbReference type="Pfam" id="PF01028">
    <property type="entry name" value="Topoisom_I"/>
    <property type="match status" value="1"/>
</dbReference>